<evidence type="ECO:0000313" key="3">
    <source>
        <dbReference type="Proteomes" id="UP001642483"/>
    </source>
</evidence>
<dbReference type="Proteomes" id="UP001642483">
    <property type="component" value="Unassembled WGS sequence"/>
</dbReference>
<feature type="transmembrane region" description="Helical" evidence="1">
    <location>
        <begin position="42"/>
        <end position="65"/>
    </location>
</feature>
<organism evidence="2 3">
    <name type="scientific">Clavelina lepadiformis</name>
    <name type="common">Light-bulb sea squirt</name>
    <name type="synonym">Ascidia lepadiformis</name>
    <dbReference type="NCBI Taxonomy" id="159417"/>
    <lineage>
        <taxon>Eukaryota</taxon>
        <taxon>Metazoa</taxon>
        <taxon>Chordata</taxon>
        <taxon>Tunicata</taxon>
        <taxon>Ascidiacea</taxon>
        <taxon>Aplousobranchia</taxon>
        <taxon>Clavelinidae</taxon>
        <taxon>Clavelina</taxon>
    </lineage>
</organism>
<feature type="transmembrane region" description="Helical" evidence="1">
    <location>
        <begin position="178"/>
        <end position="201"/>
    </location>
</feature>
<keyword evidence="1" id="KW-0472">Membrane</keyword>
<evidence type="ECO:0008006" key="4">
    <source>
        <dbReference type="Google" id="ProtNLM"/>
    </source>
</evidence>
<evidence type="ECO:0000256" key="1">
    <source>
        <dbReference type="SAM" id="Phobius"/>
    </source>
</evidence>
<gene>
    <name evidence="2" type="ORF">CVLEPA_LOCUS6332</name>
</gene>
<protein>
    <recommendedName>
        <fullName evidence="4">G-protein coupled receptors family 1 profile domain-containing protein</fullName>
    </recommendedName>
</protein>
<feature type="transmembrane region" description="Helical" evidence="1">
    <location>
        <begin position="85"/>
        <end position="108"/>
    </location>
</feature>
<keyword evidence="3" id="KW-1185">Reference proteome</keyword>
<keyword evidence="1" id="KW-0812">Transmembrane</keyword>
<reference evidence="2 3" key="1">
    <citation type="submission" date="2024-02" db="EMBL/GenBank/DDBJ databases">
        <authorList>
            <person name="Daric V."/>
            <person name="Darras S."/>
        </authorList>
    </citation>
    <scope>NUCLEOTIDE SEQUENCE [LARGE SCALE GENOMIC DNA]</scope>
</reference>
<keyword evidence="1" id="KW-1133">Transmembrane helix</keyword>
<evidence type="ECO:0000313" key="2">
    <source>
        <dbReference type="EMBL" id="CAK8676911.1"/>
    </source>
</evidence>
<dbReference type="Gene3D" id="1.20.1070.10">
    <property type="entry name" value="Rhodopsin 7-helix transmembrane proteins"/>
    <property type="match status" value="1"/>
</dbReference>
<comment type="caution">
    <text evidence="2">The sequence shown here is derived from an EMBL/GenBank/DDBJ whole genome shotgun (WGS) entry which is preliminary data.</text>
</comment>
<name>A0ABP0FDU8_CLALP</name>
<accession>A0ABP0FDU8</accession>
<sequence>MNLKSTIFNTVVSFTYGYFWYRQWLLYSNPKLQHLRGKAMEIVTWLVLAFLIINPFIMFGFQFNGKLCEVQNQTCMVLKLNTVEFIPFVVVAFSYGFIQATLIFLYFYPLYKQHSTQETTGRKNVQISVNVISNEELKFEQNPNVTIANYTLSAIDANNNTTRFRRPKQTLQEKLRRWLLLSLICVFTDLISATVIAVFLLSKLPGNIISVMYLWHDASMFINCLCIVCCFKAYREMLFPYVKKKC</sequence>
<proteinExistence type="predicted"/>
<feature type="transmembrane region" description="Helical" evidence="1">
    <location>
        <begin position="213"/>
        <end position="234"/>
    </location>
</feature>
<dbReference type="EMBL" id="CAWYQH010000035">
    <property type="protein sequence ID" value="CAK8676911.1"/>
    <property type="molecule type" value="Genomic_DNA"/>
</dbReference>